<dbReference type="EMBL" id="JAVNWW010000001">
    <property type="protein sequence ID" value="MDU0807818.1"/>
    <property type="molecule type" value="Genomic_DNA"/>
</dbReference>
<dbReference type="Proteomes" id="UP001249959">
    <property type="component" value="Unassembled WGS sequence"/>
</dbReference>
<evidence type="ECO:0000256" key="1">
    <source>
        <dbReference type="SAM" id="Phobius"/>
    </source>
</evidence>
<gene>
    <name evidence="2" type="ORF">PQG45_02080</name>
</gene>
<sequence length="99" mass="11572">MKKIAAFYALKKYYFVAMAIVLPFFIYAYDPTVGCEPEWRFFGWSRSICGLDGGSQGVSHSHLPDNSHCVYYYDEYKYFFGFQVEHRIAQVTQPCPENE</sequence>
<evidence type="ECO:0008006" key="4">
    <source>
        <dbReference type="Google" id="ProtNLM"/>
    </source>
</evidence>
<evidence type="ECO:0000313" key="2">
    <source>
        <dbReference type="EMBL" id="MDU0807818.1"/>
    </source>
</evidence>
<keyword evidence="1" id="KW-0472">Membrane</keyword>
<organism evidence="2 3">
    <name type="scientific">Aquirufa regiilacus</name>
    <dbReference type="NCBI Taxonomy" id="3024868"/>
    <lineage>
        <taxon>Bacteria</taxon>
        <taxon>Pseudomonadati</taxon>
        <taxon>Bacteroidota</taxon>
        <taxon>Cytophagia</taxon>
        <taxon>Cytophagales</taxon>
        <taxon>Flectobacillaceae</taxon>
        <taxon>Aquirufa</taxon>
    </lineage>
</organism>
<comment type="caution">
    <text evidence="2">The sequence shown here is derived from an EMBL/GenBank/DDBJ whole genome shotgun (WGS) entry which is preliminary data.</text>
</comment>
<proteinExistence type="predicted"/>
<accession>A0ABU3TPM6</accession>
<keyword evidence="1" id="KW-1133">Transmembrane helix</keyword>
<keyword evidence="3" id="KW-1185">Reference proteome</keyword>
<reference evidence="2 3" key="1">
    <citation type="submission" date="2023-09" db="EMBL/GenBank/DDBJ databases">
        <title>Aquirufa genomes.</title>
        <authorList>
            <person name="Pitt A."/>
        </authorList>
    </citation>
    <scope>NUCLEOTIDE SEQUENCE [LARGE SCALE GENOMIC DNA]</scope>
    <source>
        <strain evidence="2 3">LEOWEIH-7C</strain>
    </source>
</reference>
<feature type="transmembrane region" description="Helical" evidence="1">
    <location>
        <begin position="12"/>
        <end position="29"/>
    </location>
</feature>
<name>A0ABU3TPM6_9BACT</name>
<protein>
    <recommendedName>
        <fullName evidence="4">Secreted protein</fullName>
    </recommendedName>
</protein>
<dbReference type="RefSeq" id="WP_315576744.1">
    <property type="nucleotide sequence ID" value="NZ_JARDXH010000004.1"/>
</dbReference>
<keyword evidence="1" id="KW-0812">Transmembrane</keyword>
<evidence type="ECO:0000313" key="3">
    <source>
        <dbReference type="Proteomes" id="UP001249959"/>
    </source>
</evidence>